<gene>
    <name evidence="7" type="ORF">C2G38_2099252</name>
</gene>
<dbReference type="OrthoDB" id="2186602at2759"/>
<evidence type="ECO:0000256" key="2">
    <source>
        <dbReference type="ARBA" id="ARBA00010427"/>
    </source>
</evidence>
<dbReference type="GO" id="GO:0016593">
    <property type="term" value="C:Cdc73/Paf1 complex"/>
    <property type="evidence" value="ECO:0007669"/>
    <property type="project" value="InterPro"/>
</dbReference>
<evidence type="ECO:0000256" key="1">
    <source>
        <dbReference type="ARBA" id="ARBA00004123"/>
    </source>
</evidence>
<keyword evidence="3" id="KW-0804">Transcription</keyword>
<dbReference type="Proteomes" id="UP000266673">
    <property type="component" value="Unassembled WGS sequence"/>
</dbReference>
<evidence type="ECO:0000313" key="8">
    <source>
        <dbReference type="Proteomes" id="UP000266673"/>
    </source>
</evidence>
<dbReference type="GO" id="GO:0000993">
    <property type="term" value="F:RNA polymerase II complex binding"/>
    <property type="evidence" value="ECO:0007669"/>
    <property type="project" value="TreeGrafter"/>
</dbReference>
<dbReference type="Gene3D" id="3.40.50.11990">
    <property type="entry name" value="RNA polymerase II accessory factor, Cdc73 C-terminal domain"/>
    <property type="match status" value="1"/>
</dbReference>
<dbReference type="InterPro" id="IPR038103">
    <property type="entry name" value="CDC73_C_sf"/>
</dbReference>
<evidence type="ECO:0000313" key="7">
    <source>
        <dbReference type="EMBL" id="RIB13079.1"/>
    </source>
</evidence>
<comment type="subcellular location">
    <subcellularLocation>
        <location evidence="1">Nucleus</location>
    </subcellularLocation>
</comment>
<dbReference type="STRING" id="44941.A0A397UWG5"/>
<proteinExistence type="inferred from homology"/>
<evidence type="ECO:0000259" key="6">
    <source>
        <dbReference type="Pfam" id="PF05179"/>
    </source>
</evidence>
<dbReference type="GO" id="GO:0006368">
    <property type="term" value="P:transcription elongation by RNA polymerase II"/>
    <property type="evidence" value="ECO:0007669"/>
    <property type="project" value="InterPro"/>
</dbReference>
<evidence type="ECO:0000256" key="3">
    <source>
        <dbReference type="ARBA" id="ARBA00023163"/>
    </source>
</evidence>
<evidence type="ECO:0000256" key="4">
    <source>
        <dbReference type="ARBA" id="ARBA00023242"/>
    </source>
</evidence>
<comment type="similarity">
    <text evidence="2">Belongs to the CDC73 family.</text>
</comment>
<dbReference type="AlphaFoldDB" id="A0A397UWG5"/>
<dbReference type="GO" id="GO:0032968">
    <property type="term" value="P:positive regulation of transcription elongation by RNA polymerase II"/>
    <property type="evidence" value="ECO:0007669"/>
    <property type="project" value="TreeGrafter"/>
</dbReference>
<dbReference type="InterPro" id="IPR031336">
    <property type="entry name" value="CDC73_C"/>
</dbReference>
<keyword evidence="4" id="KW-0539">Nucleus</keyword>
<dbReference type="Pfam" id="PF05179">
    <property type="entry name" value="CDC73_C"/>
    <property type="match status" value="1"/>
</dbReference>
<protein>
    <submittedName>
        <fullName evidence="7">RNA pol II accessory factor, Cdc73 family-domain-containing protein</fullName>
    </submittedName>
</protein>
<dbReference type="InterPro" id="IPR007852">
    <property type="entry name" value="Cdc73/Parafibromin"/>
</dbReference>
<feature type="region of interest" description="Disordered" evidence="5">
    <location>
        <begin position="117"/>
        <end position="149"/>
    </location>
</feature>
<dbReference type="PANTHER" id="PTHR12466:SF8">
    <property type="entry name" value="PARAFIBROMIN"/>
    <property type="match status" value="1"/>
</dbReference>
<feature type="domain" description="Cell division control protein 73 C-terminal" evidence="6">
    <location>
        <begin position="241"/>
        <end position="385"/>
    </location>
</feature>
<accession>A0A397UWG5</accession>
<keyword evidence="8" id="KW-1185">Reference proteome</keyword>
<sequence>MTDEKEKVPEQLRLLQRYTINNLTPQLLDKEYNVVSKLQDATYIKFDSDSSPLDINMEIIFQGSSFPLSIFYHATITRELSYSDYNQAATEEKLSKRLNFSVRKSWVGYVTGTLPLSNDSDKTSGKTSEKRRHDNSADSDHKNAAEIKRQKKARFDSDKIWMENYQKEYQATSNWPWEESLESKDKEENYSQYINHADHYVLKTKGRDSITQERPGHPRISDPYAKTNYRPEVRQSLKPPQNPLIVVPSAPSAFINMLNIKQLLQDAKYENSNDLHYVQKKSHHITINRNGKDYEFTDLVDDFKQSDWNRVVCVITDGSEWLFRKYKWQTPQETFNHVPGVYFKFTHEEAKKNVVIWRNVYLINIHRELRHKDSEAYTEFWNIVEGKRT</sequence>
<organism evidence="7 8">
    <name type="scientific">Gigaspora rosea</name>
    <dbReference type="NCBI Taxonomy" id="44941"/>
    <lineage>
        <taxon>Eukaryota</taxon>
        <taxon>Fungi</taxon>
        <taxon>Fungi incertae sedis</taxon>
        <taxon>Mucoromycota</taxon>
        <taxon>Glomeromycotina</taxon>
        <taxon>Glomeromycetes</taxon>
        <taxon>Diversisporales</taxon>
        <taxon>Gigasporaceae</taxon>
        <taxon>Gigaspora</taxon>
    </lineage>
</organism>
<dbReference type="EMBL" id="QKWP01000959">
    <property type="protein sequence ID" value="RIB13079.1"/>
    <property type="molecule type" value="Genomic_DNA"/>
</dbReference>
<name>A0A397UWG5_9GLOM</name>
<feature type="compositionally biased region" description="Basic and acidic residues" evidence="5">
    <location>
        <begin position="119"/>
        <end position="149"/>
    </location>
</feature>
<comment type="caution">
    <text evidence="7">The sequence shown here is derived from an EMBL/GenBank/DDBJ whole genome shotgun (WGS) entry which is preliminary data.</text>
</comment>
<dbReference type="PANTHER" id="PTHR12466">
    <property type="entry name" value="CDC73 DOMAIN PROTEIN"/>
    <property type="match status" value="1"/>
</dbReference>
<evidence type="ECO:0000256" key="5">
    <source>
        <dbReference type="SAM" id="MobiDB-lite"/>
    </source>
</evidence>
<reference evidence="7 8" key="1">
    <citation type="submission" date="2018-06" db="EMBL/GenBank/DDBJ databases">
        <title>Comparative genomics reveals the genomic features of Rhizophagus irregularis, R. cerebriforme, R. diaphanum and Gigaspora rosea, and their symbiotic lifestyle signature.</title>
        <authorList>
            <person name="Morin E."/>
            <person name="San Clemente H."/>
            <person name="Chen E.C.H."/>
            <person name="De La Providencia I."/>
            <person name="Hainaut M."/>
            <person name="Kuo A."/>
            <person name="Kohler A."/>
            <person name="Murat C."/>
            <person name="Tang N."/>
            <person name="Roy S."/>
            <person name="Loubradou J."/>
            <person name="Henrissat B."/>
            <person name="Grigoriev I.V."/>
            <person name="Corradi N."/>
            <person name="Roux C."/>
            <person name="Martin F.M."/>
        </authorList>
    </citation>
    <scope>NUCLEOTIDE SEQUENCE [LARGE SCALE GENOMIC DNA]</scope>
    <source>
        <strain evidence="7 8">DAOM 194757</strain>
    </source>
</reference>